<protein>
    <submittedName>
        <fullName evidence="1">Uncharacterized protein</fullName>
    </submittedName>
</protein>
<evidence type="ECO:0000313" key="2">
    <source>
        <dbReference type="Proteomes" id="UP001163324"/>
    </source>
</evidence>
<reference evidence="1" key="1">
    <citation type="submission" date="2022-10" db="EMBL/GenBank/DDBJ databases">
        <title>Complete Genome of Trichothecium roseum strain YXFP-22015, a Plant Pathogen Isolated from Citrus.</title>
        <authorList>
            <person name="Wang Y."/>
            <person name="Zhu L."/>
        </authorList>
    </citation>
    <scope>NUCLEOTIDE SEQUENCE</scope>
    <source>
        <strain evidence="1">YXFP-22015</strain>
    </source>
</reference>
<gene>
    <name evidence="1" type="ORF">N3K66_005366</name>
</gene>
<sequence>MTSALVASLFLGSLALGLPTTPAFSSPLLEHQQRQACSPATDIPAASTSMLPDPFVFADGTRVTTADQWSCRQEEILNALEQYELGELPAPPSSLSATMSGGSLSITVGVGSNTATFSASISGGSTSSPAPAFIAIGGASIPIPAGVATINFGNDAFAAQNGGGSRGSGIFYDLHGSDHSAGALAAWAWGVSRVVDALEELGPSVTGIDPERLGVTGCSRNGKGAFVVGALEPRIALTVPQESGAGGAACWRVSDAEKAQGKNIQTAEQIVGENVWFSPRFNTWTTQTSALPYDHHMLAGLVAPRGLYVPENDIDWLGPVSTTACMRAGRMIYEALGSKNSMGISVATNHGHCQFPAGQNAELTQFIDYFLLGGGSAPDDLDKSAVSADVGSYIDWEAPTLS</sequence>
<evidence type="ECO:0000313" key="1">
    <source>
        <dbReference type="EMBL" id="KAI9898905.1"/>
    </source>
</evidence>
<proteinExistence type="predicted"/>
<comment type="caution">
    <text evidence="1">The sequence shown here is derived from an EMBL/GenBank/DDBJ whole genome shotgun (WGS) entry which is preliminary data.</text>
</comment>
<name>A0ACC0UZG4_9HYPO</name>
<keyword evidence="2" id="KW-1185">Reference proteome</keyword>
<dbReference type="Proteomes" id="UP001163324">
    <property type="component" value="Chromosome 5"/>
</dbReference>
<organism evidence="1 2">
    <name type="scientific">Trichothecium roseum</name>
    <dbReference type="NCBI Taxonomy" id="47278"/>
    <lineage>
        <taxon>Eukaryota</taxon>
        <taxon>Fungi</taxon>
        <taxon>Dikarya</taxon>
        <taxon>Ascomycota</taxon>
        <taxon>Pezizomycotina</taxon>
        <taxon>Sordariomycetes</taxon>
        <taxon>Hypocreomycetidae</taxon>
        <taxon>Hypocreales</taxon>
        <taxon>Hypocreales incertae sedis</taxon>
        <taxon>Trichothecium</taxon>
    </lineage>
</organism>
<dbReference type="EMBL" id="CM047944">
    <property type="protein sequence ID" value="KAI9898905.1"/>
    <property type="molecule type" value="Genomic_DNA"/>
</dbReference>
<accession>A0ACC0UZG4</accession>